<proteinExistence type="predicted"/>
<dbReference type="AlphaFoldDB" id="A0A1J1ILL5"/>
<evidence type="ECO:0000313" key="1">
    <source>
        <dbReference type="EMBL" id="CRK99966.1"/>
    </source>
</evidence>
<accession>A0A1J1ILL5</accession>
<gene>
    <name evidence="1" type="ORF">CLUMA_CG013261</name>
</gene>
<sequence length="69" mass="8006">MKKGQIEEIDGKIRMHIYALNKKLSIYKQREFSCKISSMASSTLSLYEVCKPSWLQRFSFEKGSQNIGN</sequence>
<keyword evidence="2" id="KW-1185">Reference proteome</keyword>
<protein>
    <submittedName>
        <fullName evidence="1">CLUMA_CG013261, isoform A</fullName>
    </submittedName>
</protein>
<dbReference type="EMBL" id="CVRI01000054">
    <property type="protein sequence ID" value="CRK99966.1"/>
    <property type="molecule type" value="Genomic_DNA"/>
</dbReference>
<name>A0A1J1ILL5_9DIPT</name>
<evidence type="ECO:0000313" key="2">
    <source>
        <dbReference type="Proteomes" id="UP000183832"/>
    </source>
</evidence>
<dbReference type="Proteomes" id="UP000183832">
    <property type="component" value="Unassembled WGS sequence"/>
</dbReference>
<reference evidence="1 2" key="1">
    <citation type="submission" date="2015-04" db="EMBL/GenBank/DDBJ databases">
        <authorList>
            <person name="Syromyatnikov M.Y."/>
            <person name="Popov V.N."/>
        </authorList>
    </citation>
    <scope>NUCLEOTIDE SEQUENCE [LARGE SCALE GENOMIC DNA]</scope>
</reference>
<organism evidence="1 2">
    <name type="scientific">Clunio marinus</name>
    <dbReference type="NCBI Taxonomy" id="568069"/>
    <lineage>
        <taxon>Eukaryota</taxon>
        <taxon>Metazoa</taxon>
        <taxon>Ecdysozoa</taxon>
        <taxon>Arthropoda</taxon>
        <taxon>Hexapoda</taxon>
        <taxon>Insecta</taxon>
        <taxon>Pterygota</taxon>
        <taxon>Neoptera</taxon>
        <taxon>Endopterygota</taxon>
        <taxon>Diptera</taxon>
        <taxon>Nematocera</taxon>
        <taxon>Chironomoidea</taxon>
        <taxon>Chironomidae</taxon>
        <taxon>Clunio</taxon>
    </lineage>
</organism>